<evidence type="ECO:0000313" key="8">
    <source>
        <dbReference type="EMBL" id="KAL3634050.1"/>
    </source>
</evidence>
<dbReference type="InterPro" id="IPR003653">
    <property type="entry name" value="Peptidase_C48_C"/>
</dbReference>
<evidence type="ECO:0000256" key="3">
    <source>
        <dbReference type="ARBA" id="ARBA00022786"/>
    </source>
</evidence>
<evidence type="ECO:0000256" key="5">
    <source>
        <dbReference type="ARBA" id="ARBA00057729"/>
    </source>
</evidence>
<dbReference type="Pfam" id="PF02902">
    <property type="entry name" value="Peptidase_C48"/>
    <property type="match status" value="1"/>
</dbReference>
<feature type="region of interest" description="Disordered" evidence="6">
    <location>
        <begin position="719"/>
        <end position="744"/>
    </location>
</feature>
<dbReference type="InterPro" id="IPR057375">
    <property type="entry name" value="ULP2A/B_PH"/>
</dbReference>
<name>A0ABD3CVK2_9LAMI</name>
<evidence type="ECO:0000256" key="4">
    <source>
        <dbReference type="ARBA" id="ARBA00022801"/>
    </source>
</evidence>
<feature type="domain" description="Ubiquitin-like protease family profile" evidence="7">
    <location>
        <begin position="328"/>
        <end position="522"/>
    </location>
</feature>
<comment type="function">
    <text evidence="5">Protease that catalyzes two essential functions in the SUMO pathway: processing of full-length SUMOs to their mature forms and deconjugation of SUMO from targeted proteins.</text>
</comment>
<dbReference type="PROSITE" id="PS50600">
    <property type="entry name" value="ULP_PROTEASE"/>
    <property type="match status" value="1"/>
</dbReference>
<dbReference type="PANTHER" id="PTHR47764">
    <property type="entry name" value="UBIQUITIN-LIKE-SPECIFIC PROTEASE 2B-RELATED"/>
    <property type="match status" value="1"/>
</dbReference>
<reference evidence="9" key="1">
    <citation type="journal article" date="2024" name="IScience">
        <title>Strigolactones Initiate the Formation of Haustorium-like Structures in Castilleja.</title>
        <authorList>
            <person name="Buerger M."/>
            <person name="Peterson D."/>
            <person name="Chory J."/>
        </authorList>
    </citation>
    <scope>NUCLEOTIDE SEQUENCE [LARGE SCALE GENOMIC DNA]</scope>
</reference>
<comment type="caution">
    <text evidence="8">The sequence shown here is derived from an EMBL/GenBank/DDBJ whole genome shotgun (WGS) entry which is preliminary data.</text>
</comment>
<dbReference type="PANTHER" id="PTHR47764:SF2">
    <property type="entry name" value="UBIQUITIN-LIKE PROTEASE FAMILY PROFILE DOMAIN-CONTAINING PROTEIN"/>
    <property type="match status" value="1"/>
</dbReference>
<feature type="compositionally biased region" description="Basic and acidic residues" evidence="6">
    <location>
        <begin position="820"/>
        <end position="829"/>
    </location>
</feature>
<keyword evidence="2" id="KW-0645">Protease</keyword>
<feature type="region of interest" description="Disordered" evidence="6">
    <location>
        <begin position="144"/>
        <end position="173"/>
    </location>
</feature>
<dbReference type="Gene3D" id="3.30.310.130">
    <property type="entry name" value="Ubiquitin-related"/>
    <property type="match status" value="1"/>
</dbReference>
<dbReference type="Gene3D" id="1.10.418.20">
    <property type="match status" value="1"/>
</dbReference>
<sequence length="889" mass="100463">MTDTERMKNSIKSFDVFDFKDEDELAEMTVEMCASKLGHPNGLDVSKGIEIGICEGDDAEIDYNHDAASSFTPIETEDFSKETPELTHVLHNGFKRHEHDADINPKIIESGSVFATTESCSSPGATARLENDLNISLQQPLCNDRSDADESLSEKSPAIANNNASSGGPSSGNCSSDWNLVDERVGIVFYPDYIDYCGTHYLDSVVNFSRSFVEARSKTMSGNERTCHIHLEIEDIVKIESKWSARCEAGIINIHFISKDGVQDDIIYNASASQLQELTFPTVDSNWYQKQEAIGSLDVRYKTLWNVLLEFDKPFEELIYPKGDPDAVSMSKRDVDLLLPDTFVNDTIIDFYIKYLKSRQKVEEKTKFHFFNSFFFRKLADMDKDPSSAFDGKAAFQRVRKWTRKINLLEKDFIVIPVNYNYHWSLIVICYFGEVASYKDAEADKSLRVPCIMHMDSLKGNHEGLKDLIQSYLWEEWKERLKETSEDLYSNFRNLKFIPLELPQQQNLYDCGLFLLHYVELFLEEVPANFSIYQIASSSKFLQPDWFPPGEASMKRTRIEKLINDLLETQSEDCPLFGGSGMNCTPEGMNATHGYDKGCHESSIHQIDQGIRMTLLPDSSTRSTQCNITSGLVLKDLFKQPSAPEPFNDPSWGSLGSRASVHDYEFKRPVSLIEEEVEANECFAQQGLAEPVFDHIDDGVTLDEPGFPYSAEDFRLNPLHQPTTEDVDTTPVTAGSDSDDDDDNILVEADDEKWQSVELNYHTCSSPQKIEQLTISSAFSSRELLSPETSNTLAEKNDSDDNPSSLKEFRQEANQTHNHIHSESHEGLHVDPAVLDSVIPNDETHPHPCSDDHELSLESNEQRSSKRMRIAPPDGGEEITNGLSEDLHL</sequence>
<evidence type="ECO:0000259" key="7">
    <source>
        <dbReference type="PROSITE" id="PS50600"/>
    </source>
</evidence>
<dbReference type="GO" id="GO:0006508">
    <property type="term" value="P:proteolysis"/>
    <property type="evidence" value="ECO:0007669"/>
    <property type="project" value="UniProtKB-KW"/>
</dbReference>
<gene>
    <name evidence="8" type="ORF">CASFOL_021104</name>
</gene>
<dbReference type="Pfam" id="PF25352">
    <property type="entry name" value="PH_ULP"/>
    <property type="match status" value="1"/>
</dbReference>
<protein>
    <recommendedName>
        <fullName evidence="7">Ubiquitin-like protease family profile domain-containing protein</fullName>
    </recommendedName>
</protein>
<keyword evidence="9" id="KW-1185">Reference proteome</keyword>
<dbReference type="Proteomes" id="UP001632038">
    <property type="component" value="Unassembled WGS sequence"/>
</dbReference>
<dbReference type="EMBL" id="JAVIJP010000028">
    <property type="protein sequence ID" value="KAL3634050.1"/>
    <property type="molecule type" value="Genomic_DNA"/>
</dbReference>
<dbReference type="SUPFAM" id="SSF54001">
    <property type="entry name" value="Cysteine proteinases"/>
    <property type="match status" value="1"/>
</dbReference>
<feature type="region of interest" description="Disordered" evidence="6">
    <location>
        <begin position="786"/>
        <end position="889"/>
    </location>
</feature>
<evidence type="ECO:0000256" key="1">
    <source>
        <dbReference type="ARBA" id="ARBA00005234"/>
    </source>
</evidence>
<evidence type="ECO:0000313" key="9">
    <source>
        <dbReference type="Proteomes" id="UP001632038"/>
    </source>
</evidence>
<evidence type="ECO:0000256" key="6">
    <source>
        <dbReference type="SAM" id="MobiDB-lite"/>
    </source>
</evidence>
<organism evidence="8 9">
    <name type="scientific">Castilleja foliolosa</name>
    <dbReference type="NCBI Taxonomy" id="1961234"/>
    <lineage>
        <taxon>Eukaryota</taxon>
        <taxon>Viridiplantae</taxon>
        <taxon>Streptophyta</taxon>
        <taxon>Embryophyta</taxon>
        <taxon>Tracheophyta</taxon>
        <taxon>Spermatophyta</taxon>
        <taxon>Magnoliopsida</taxon>
        <taxon>eudicotyledons</taxon>
        <taxon>Gunneridae</taxon>
        <taxon>Pentapetalae</taxon>
        <taxon>asterids</taxon>
        <taxon>lamiids</taxon>
        <taxon>Lamiales</taxon>
        <taxon>Orobanchaceae</taxon>
        <taxon>Pedicularideae</taxon>
        <taxon>Castillejinae</taxon>
        <taxon>Castilleja</taxon>
    </lineage>
</organism>
<keyword evidence="4" id="KW-0378">Hydrolase</keyword>
<dbReference type="FunFam" id="3.30.310.130:FF:000006">
    <property type="entry name" value="Probable ubiquitin-like-specific protease 2B"/>
    <property type="match status" value="1"/>
</dbReference>
<dbReference type="AlphaFoldDB" id="A0ABD3CVK2"/>
<evidence type="ECO:0000256" key="2">
    <source>
        <dbReference type="ARBA" id="ARBA00022670"/>
    </source>
</evidence>
<proteinExistence type="inferred from homology"/>
<feature type="compositionally biased region" description="Basic and acidic residues" evidence="6">
    <location>
        <begin position="842"/>
        <end position="864"/>
    </location>
</feature>
<dbReference type="InterPro" id="IPR038765">
    <property type="entry name" value="Papain-like_cys_pep_sf"/>
</dbReference>
<dbReference type="GO" id="GO:0008233">
    <property type="term" value="F:peptidase activity"/>
    <property type="evidence" value="ECO:0007669"/>
    <property type="project" value="UniProtKB-KW"/>
</dbReference>
<keyword evidence="3" id="KW-0833">Ubl conjugation pathway</keyword>
<comment type="similarity">
    <text evidence="1">Belongs to the peptidase C48 family.</text>
</comment>
<feature type="compositionally biased region" description="Low complexity" evidence="6">
    <location>
        <begin position="156"/>
        <end position="173"/>
    </location>
</feature>
<accession>A0ABD3CVK2</accession>